<sequence>MSRGILSYRPPALGLSHMVSSGNHFASLAGYEILNMGGNAVDAGVASGLAINVTQPHRTSIAGVAPILVYIKNENRVVSISGLGRWPRGADREHFVKTFGGIPDGMARCVVPAAFDAWITALERFGTMSFEQVVGPSLKLAKKGFPISRELHASINDGKLQVNRWPYDGEVFSNGGRLLKYPEPLVQKDLARVLTNMIEVEQSATIKGRAGAIRAVREYFYKGEIAEKMVDLSDKEGGFLTLQDMADFSVTIEEPEKGTYNGHTLYSSGFWCQGPTLINVMNILENFDLKALGHNSPDYIHALIESFKLAYSDRHYFFGDPDFIDVPGQGILSKSYALERKGLFDWQKAWPEMPPMGDPWKHQVGYGRTDVSVPREKKGTTEPDTSYTCVVDKWGNAFSATPSDGIGPTPMIPGLGMIVSGRGTQTWLDRDHPSRLEPWKRPRLTPNPAMVFKNGKLSMPFGTPGGDMQVQGMVQMFLNMVEFGMDPQQAVEEPRVGSWSHPDSFWPHKYEPGLLELEGRITQDVAGELVNRGHKLRWLSEWGYRASGLCGIFLDEESGVLIGGADPRADSNAVGR</sequence>
<dbReference type="InterPro" id="IPR043138">
    <property type="entry name" value="GGT_lsub"/>
</dbReference>
<dbReference type="Pfam" id="PF01019">
    <property type="entry name" value="G_glu_transpept"/>
    <property type="match status" value="1"/>
</dbReference>
<organism evidence="1">
    <name type="scientific">marine metagenome</name>
    <dbReference type="NCBI Taxonomy" id="408172"/>
    <lineage>
        <taxon>unclassified sequences</taxon>
        <taxon>metagenomes</taxon>
        <taxon>ecological metagenomes</taxon>
    </lineage>
</organism>
<evidence type="ECO:0008006" key="2">
    <source>
        <dbReference type="Google" id="ProtNLM"/>
    </source>
</evidence>
<evidence type="ECO:0000313" key="1">
    <source>
        <dbReference type="EMBL" id="SVA59641.1"/>
    </source>
</evidence>
<dbReference type="InterPro" id="IPR029055">
    <property type="entry name" value="Ntn_hydrolases_N"/>
</dbReference>
<dbReference type="EMBL" id="UINC01013882">
    <property type="protein sequence ID" value="SVA59641.1"/>
    <property type="molecule type" value="Genomic_DNA"/>
</dbReference>
<dbReference type="InterPro" id="IPR052896">
    <property type="entry name" value="GGT-like_enzyme"/>
</dbReference>
<protein>
    <recommendedName>
        <fullName evidence="2">Gamma-glutamyltransferase</fullName>
    </recommendedName>
</protein>
<dbReference type="Gene3D" id="1.10.246.130">
    <property type="match status" value="1"/>
</dbReference>
<dbReference type="PANTHER" id="PTHR43881:SF1">
    <property type="entry name" value="GAMMA-GLUTAMYLTRANSPEPTIDASE (AFU_ORTHOLOGUE AFUA_4G13580)"/>
    <property type="match status" value="1"/>
</dbReference>
<name>A0A381X579_9ZZZZ</name>
<accession>A0A381X579</accession>
<reference evidence="1" key="1">
    <citation type="submission" date="2018-05" db="EMBL/GenBank/DDBJ databases">
        <authorList>
            <person name="Lanie J.A."/>
            <person name="Ng W.-L."/>
            <person name="Kazmierczak K.M."/>
            <person name="Andrzejewski T.M."/>
            <person name="Davidsen T.M."/>
            <person name="Wayne K.J."/>
            <person name="Tettelin H."/>
            <person name="Glass J.I."/>
            <person name="Rusch D."/>
            <person name="Podicherti R."/>
            <person name="Tsui H.-C.T."/>
            <person name="Winkler M.E."/>
        </authorList>
    </citation>
    <scope>NUCLEOTIDE SEQUENCE</scope>
</reference>
<dbReference type="InterPro" id="IPR043137">
    <property type="entry name" value="GGT_ssub_C"/>
</dbReference>
<proteinExistence type="predicted"/>
<dbReference type="PANTHER" id="PTHR43881">
    <property type="entry name" value="GAMMA-GLUTAMYLTRANSPEPTIDASE (AFU_ORTHOLOGUE AFUA_4G13580)"/>
    <property type="match status" value="1"/>
</dbReference>
<dbReference type="AlphaFoldDB" id="A0A381X579"/>
<dbReference type="PRINTS" id="PR01210">
    <property type="entry name" value="GGTRANSPTASE"/>
</dbReference>
<dbReference type="SUPFAM" id="SSF56235">
    <property type="entry name" value="N-terminal nucleophile aminohydrolases (Ntn hydrolases)"/>
    <property type="match status" value="1"/>
</dbReference>
<gene>
    <name evidence="1" type="ORF">METZ01_LOCUS112495</name>
</gene>
<dbReference type="Gene3D" id="3.60.20.40">
    <property type="match status" value="1"/>
</dbReference>